<dbReference type="OrthoDB" id="250329at2759"/>
<comment type="caution">
    <text evidence="8">The sequence shown here is derived from an EMBL/GenBank/DDBJ whole genome shotgun (WGS) entry which is preliminary data.</text>
</comment>
<evidence type="ECO:0000313" key="8">
    <source>
        <dbReference type="EMBL" id="KAF8389915.1"/>
    </source>
</evidence>
<dbReference type="InterPro" id="IPR018108">
    <property type="entry name" value="MCP_transmembrane"/>
</dbReference>
<keyword evidence="9" id="KW-1185">Reference proteome</keyword>
<evidence type="ECO:0000256" key="7">
    <source>
        <dbReference type="RuleBase" id="RU000488"/>
    </source>
</evidence>
<evidence type="ECO:0000313" key="9">
    <source>
        <dbReference type="Proteomes" id="UP000655225"/>
    </source>
</evidence>
<reference evidence="8 9" key="1">
    <citation type="submission" date="2020-04" db="EMBL/GenBank/DDBJ databases">
        <title>Plant Genome Project.</title>
        <authorList>
            <person name="Zhang R.-G."/>
        </authorList>
    </citation>
    <scope>NUCLEOTIDE SEQUENCE [LARGE SCALE GENOMIC DNA]</scope>
    <source>
        <strain evidence="8">YNK0</strain>
        <tissue evidence="8">Leaf</tissue>
    </source>
</reference>
<dbReference type="Gene3D" id="1.50.40.10">
    <property type="entry name" value="Mitochondrial carrier domain"/>
    <property type="match status" value="1"/>
</dbReference>
<keyword evidence="3 6" id="KW-0812">Transmembrane</keyword>
<evidence type="ECO:0000256" key="2">
    <source>
        <dbReference type="ARBA" id="ARBA00022448"/>
    </source>
</evidence>
<dbReference type="PRINTS" id="PR00926">
    <property type="entry name" value="MITOCARRIER"/>
</dbReference>
<dbReference type="InterPro" id="IPR002067">
    <property type="entry name" value="MCP"/>
</dbReference>
<protein>
    <recommendedName>
        <fullName evidence="10">Mitochondrial carrier protein</fullName>
    </recommendedName>
</protein>
<organism evidence="8 9">
    <name type="scientific">Tetracentron sinense</name>
    <name type="common">Spur-leaf</name>
    <dbReference type="NCBI Taxonomy" id="13715"/>
    <lineage>
        <taxon>Eukaryota</taxon>
        <taxon>Viridiplantae</taxon>
        <taxon>Streptophyta</taxon>
        <taxon>Embryophyta</taxon>
        <taxon>Tracheophyta</taxon>
        <taxon>Spermatophyta</taxon>
        <taxon>Magnoliopsida</taxon>
        <taxon>Trochodendrales</taxon>
        <taxon>Trochodendraceae</taxon>
        <taxon>Tetracentron</taxon>
    </lineage>
</organism>
<feature type="repeat" description="Solcar" evidence="6">
    <location>
        <begin position="360"/>
        <end position="392"/>
    </location>
</feature>
<comment type="subcellular location">
    <subcellularLocation>
        <location evidence="1">Membrane</location>
        <topology evidence="1">Multi-pass membrane protein</topology>
    </subcellularLocation>
</comment>
<evidence type="ECO:0000256" key="6">
    <source>
        <dbReference type="PROSITE-ProRule" id="PRU00282"/>
    </source>
</evidence>
<dbReference type="PANTHER" id="PTHR46080">
    <property type="entry name" value="MITOCHONDRIAL SUBSTRATE CARRIER FAMILY PROTEIN J"/>
    <property type="match status" value="1"/>
</dbReference>
<evidence type="ECO:0000256" key="3">
    <source>
        <dbReference type="ARBA" id="ARBA00022692"/>
    </source>
</evidence>
<dbReference type="Proteomes" id="UP000655225">
    <property type="component" value="Unassembled WGS sequence"/>
</dbReference>
<dbReference type="GO" id="GO:0016020">
    <property type="term" value="C:membrane"/>
    <property type="evidence" value="ECO:0007669"/>
    <property type="project" value="UniProtKB-SubCell"/>
</dbReference>
<dbReference type="EMBL" id="JABCRI010000018">
    <property type="protein sequence ID" value="KAF8389915.1"/>
    <property type="molecule type" value="Genomic_DNA"/>
</dbReference>
<dbReference type="Pfam" id="PF00153">
    <property type="entry name" value="Mito_carr"/>
    <property type="match status" value="3"/>
</dbReference>
<dbReference type="SUPFAM" id="SSF103506">
    <property type="entry name" value="Mitochondrial carrier"/>
    <property type="match status" value="1"/>
</dbReference>
<gene>
    <name evidence="8" type="ORF">HHK36_024434</name>
</gene>
<proteinExistence type="inferred from homology"/>
<accession>A0A834YKW0</accession>
<feature type="repeat" description="Solcar" evidence="6">
    <location>
        <begin position="153"/>
        <end position="237"/>
    </location>
</feature>
<keyword evidence="4" id="KW-0677">Repeat</keyword>
<evidence type="ECO:0008006" key="10">
    <source>
        <dbReference type="Google" id="ProtNLM"/>
    </source>
</evidence>
<sequence>MPIPNSREHPKGHSSSIISGTKEISALISSAGFLPSLEAAEVGVVVVEDVVAEVVAGENLVASSIVHGIPLPVAIDVPTKPPQVYHRCTGIPPAIADMPHNSSSSSPMDLAVETVGVAIHLRPAGMTYRLRAIEVFYSLFLLMYSTQFCRLDKTKFYVVGAGLFTGVTVALYPVSVVKTRLQVASKDAVEKNAFSVIKGILRTDGIPGLYRGFGTVITGAVPTRIIFLTALETTKVAAFRMVEPFKFSEPTQAAIANGVAGMTASLFSQTLFVPIDVVSQRLMVQGYSGYAKYNGGLDVARKVLKADGIRGLYKGFGLSVMTYSPSSAVWWASYGSSQRLIWSLLGHGPEDKESVPSQWTIVSVQATGGIVAGTVASCLTTPLDTIKTRLQV</sequence>
<dbReference type="GO" id="GO:0055085">
    <property type="term" value="P:transmembrane transport"/>
    <property type="evidence" value="ECO:0007669"/>
    <property type="project" value="InterPro"/>
</dbReference>
<dbReference type="PROSITE" id="PS50920">
    <property type="entry name" value="SOLCAR"/>
    <property type="match status" value="3"/>
</dbReference>
<name>A0A834YKW0_TETSI</name>
<comment type="similarity">
    <text evidence="7">Belongs to the mitochondrial carrier (TC 2.A.29) family.</text>
</comment>
<evidence type="ECO:0000256" key="4">
    <source>
        <dbReference type="ARBA" id="ARBA00022737"/>
    </source>
</evidence>
<dbReference type="InterPro" id="IPR023395">
    <property type="entry name" value="MCP_dom_sf"/>
</dbReference>
<feature type="repeat" description="Solcar" evidence="6">
    <location>
        <begin position="252"/>
        <end position="340"/>
    </location>
</feature>
<keyword evidence="5 6" id="KW-0472">Membrane</keyword>
<dbReference type="AlphaFoldDB" id="A0A834YKW0"/>
<evidence type="ECO:0000256" key="1">
    <source>
        <dbReference type="ARBA" id="ARBA00004141"/>
    </source>
</evidence>
<dbReference type="OMA" id="CKDMCAT"/>
<evidence type="ECO:0000256" key="5">
    <source>
        <dbReference type="ARBA" id="ARBA00023136"/>
    </source>
</evidence>
<keyword evidence="2 7" id="KW-0813">Transport</keyword>
<dbReference type="PANTHER" id="PTHR46080:SF3">
    <property type="entry name" value="MITOCHONDRIAL SUBSTRATE CARRIER FAMILY PROTEIN"/>
    <property type="match status" value="1"/>
</dbReference>